<evidence type="ECO:0000256" key="6">
    <source>
        <dbReference type="ARBA" id="ARBA00022737"/>
    </source>
</evidence>
<dbReference type="AlphaFoldDB" id="A0A2Z6MYG5"/>
<proteinExistence type="inferred from homology"/>
<keyword evidence="9" id="KW-0675">Receptor</keyword>
<evidence type="ECO:0000256" key="11">
    <source>
        <dbReference type="SAM" id="Phobius"/>
    </source>
</evidence>
<dbReference type="InterPro" id="IPR046956">
    <property type="entry name" value="RLP23-like"/>
</dbReference>
<evidence type="ECO:0000256" key="1">
    <source>
        <dbReference type="ARBA" id="ARBA00004479"/>
    </source>
</evidence>
<dbReference type="InterPro" id="IPR032675">
    <property type="entry name" value="LRR_dom_sf"/>
</dbReference>
<evidence type="ECO:0000256" key="4">
    <source>
        <dbReference type="ARBA" id="ARBA00022692"/>
    </source>
</evidence>
<dbReference type="PANTHER" id="PTHR48063">
    <property type="entry name" value="LRR RECEPTOR-LIKE KINASE"/>
    <property type="match status" value="1"/>
</dbReference>
<keyword evidence="6" id="KW-0677">Repeat</keyword>
<dbReference type="Proteomes" id="UP000242715">
    <property type="component" value="Unassembled WGS sequence"/>
</dbReference>
<evidence type="ECO:0000256" key="8">
    <source>
        <dbReference type="ARBA" id="ARBA00023136"/>
    </source>
</evidence>
<dbReference type="Pfam" id="PF13855">
    <property type="entry name" value="LRR_8"/>
    <property type="match status" value="1"/>
</dbReference>
<evidence type="ECO:0000313" key="13">
    <source>
        <dbReference type="Proteomes" id="UP000242715"/>
    </source>
</evidence>
<sequence>MAGTLPSWIGDIFSLMQILRLRKNKFNGNIPSQLCKLSSLQILDFSNNMLRGSIPHCIGNMTAMIQGTKPRVSLVPGEVRYSEWFEQDVSQIIKGREDHYTRNLKLVAIVDLSNNNLSGPIPEGIIVLTALQGLNLSHNHLIGKIPTTIEDIKSLESLDLSHNLLSGSIPHTMSSLTFLSHLNLSYNNLSEPIPQENQFSTFNGPSIYFGNKFLCGAPLSDRCDADKNDRDIKGDKHDRVEKLWFYFVVALGFATGLWAVIGSLLLKKCWRYAYFKSIDEAVRRINMTFGRN</sequence>
<keyword evidence="10" id="KW-0325">Glycoprotein</keyword>
<gene>
    <name evidence="12" type="ORF">TSUD_33940</name>
</gene>
<keyword evidence="4 11" id="KW-0812">Transmembrane</keyword>
<keyword evidence="3" id="KW-0433">Leucine-rich repeat</keyword>
<accession>A0A2Z6MYG5</accession>
<dbReference type="SUPFAM" id="SSF52058">
    <property type="entry name" value="L domain-like"/>
    <property type="match status" value="1"/>
</dbReference>
<dbReference type="PANTHER" id="PTHR48063:SF112">
    <property type="entry name" value="RECEPTOR LIKE PROTEIN 30-LIKE"/>
    <property type="match status" value="1"/>
</dbReference>
<keyword evidence="8 11" id="KW-0472">Membrane</keyword>
<reference evidence="13" key="1">
    <citation type="journal article" date="2017" name="Front. Plant Sci.">
        <title>Climate Clever Clovers: New Paradigm to Reduce the Environmental Footprint of Ruminants by Breeding Low Methanogenic Forages Utilizing Haplotype Variation.</title>
        <authorList>
            <person name="Kaur P."/>
            <person name="Appels R."/>
            <person name="Bayer P.E."/>
            <person name="Keeble-Gagnere G."/>
            <person name="Wang J."/>
            <person name="Hirakawa H."/>
            <person name="Shirasawa K."/>
            <person name="Vercoe P."/>
            <person name="Stefanova K."/>
            <person name="Durmic Z."/>
            <person name="Nichols P."/>
            <person name="Revell C."/>
            <person name="Isobe S.N."/>
            <person name="Edwards D."/>
            <person name="Erskine W."/>
        </authorList>
    </citation>
    <scope>NUCLEOTIDE SEQUENCE [LARGE SCALE GENOMIC DNA]</scope>
    <source>
        <strain evidence="13">cv. Daliak</strain>
    </source>
</reference>
<dbReference type="PRINTS" id="PR00019">
    <property type="entry name" value="LEURICHRPT"/>
</dbReference>
<evidence type="ECO:0000256" key="5">
    <source>
        <dbReference type="ARBA" id="ARBA00022729"/>
    </source>
</evidence>
<dbReference type="FunFam" id="3.80.10.10:FF:000111">
    <property type="entry name" value="LRR receptor-like serine/threonine-protein kinase ERECTA"/>
    <property type="match status" value="1"/>
</dbReference>
<evidence type="ECO:0000256" key="7">
    <source>
        <dbReference type="ARBA" id="ARBA00022989"/>
    </source>
</evidence>
<dbReference type="PROSITE" id="PS51450">
    <property type="entry name" value="LRR"/>
    <property type="match status" value="1"/>
</dbReference>
<dbReference type="EMBL" id="DF973239">
    <property type="protein sequence ID" value="GAU21897.1"/>
    <property type="molecule type" value="Genomic_DNA"/>
</dbReference>
<evidence type="ECO:0000256" key="10">
    <source>
        <dbReference type="ARBA" id="ARBA00023180"/>
    </source>
</evidence>
<keyword evidence="7 11" id="KW-1133">Transmembrane helix</keyword>
<dbReference type="Pfam" id="PF00560">
    <property type="entry name" value="LRR_1"/>
    <property type="match status" value="3"/>
</dbReference>
<dbReference type="GO" id="GO:0016020">
    <property type="term" value="C:membrane"/>
    <property type="evidence" value="ECO:0007669"/>
    <property type="project" value="UniProtKB-SubCell"/>
</dbReference>
<evidence type="ECO:0000313" key="12">
    <source>
        <dbReference type="EMBL" id="GAU21897.1"/>
    </source>
</evidence>
<dbReference type="Gene3D" id="3.80.10.10">
    <property type="entry name" value="Ribonuclease Inhibitor"/>
    <property type="match status" value="1"/>
</dbReference>
<comment type="subcellular location">
    <subcellularLocation>
        <location evidence="1">Membrane</location>
        <topology evidence="1">Single-pass type I membrane protein</topology>
    </subcellularLocation>
</comment>
<dbReference type="OrthoDB" id="1060944at2759"/>
<comment type="similarity">
    <text evidence="2">Belongs to the RLP family.</text>
</comment>
<name>A0A2Z6MYG5_TRISU</name>
<evidence type="ECO:0008006" key="14">
    <source>
        <dbReference type="Google" id="ProtNLM"/>
    </source>
</evidence>
<keyword evidence="5" id="KW-0732">Signal</keyword>
<evidence type="ECO:0000256" key="3">
    <source>
        <dbReference type="ARBA" id="ARBA00022614"/>
    </source>
</evidence>
<protein>
    <recommendedName>
        <fullName evidence="14">Leucine-rich repeat-containing N-terminal plant-type domain-containing protein</fullName>
    </recommendedName>
</protein>
<evidence type="ECO:0000256" key="9">
    <source>
        <dbReference type="ARBA" id="ARBA00023170"/>
    </source>
</evidence>
<organism evidence="12 13">
    <name type="scientific">Trifolium subterraneum</name>
    <name type="common">Subterranean clover</name>
    <dbReference type="NCBI Taxonomy" id="3900"/>
    <lineage>
        <taxon>Eukaryota</taxon>
        <taxon>Viridiplantae</taxon>
        <taxon>Streptophyta</taxon>
        <taxon>Embryophyta</taxon>
        <taxon>Tracheophyta</taxon>
        <taxon>Spermatophyta</taxon>
        <taxon>Magnoliopsida</taxon>
        <taxon>eudicotyledons</taxon>
        <taxon>Gunneridae</taxon>
        <taxon>Pentapetalae</taxon>
        <taxon>rosids</taxon>
        <taxon>fabids</taxon>
        <taxon>Fabales</taxon>
        <taxon>Fabaceae</taxon>
        <taxon>Papilionoideae</taxon>
        <taxon>50 kb inversion clade</taxon>
        <taxon>NPAAA clade</taxon>
        <taxon>Hologalegina</taxon>
        <taxon>IRL clade</taxon>
        <taxon>Trifolieae</taxon>
        <taxon>Trifolium</taxon>
    </lineage>
</organism>
<evidence type="ECO:0000256" key="2">
    <source>
        <dbReference type="ARBA" id="ARBA00009592"/>
    </source>
</evidence>
<dbReference type="InterPro" id="IPR001611">
    <property type="entry name" value="Leu-rich_rpt"/>
</dbReference>
<keyword evidence="13" id="KW-1185">Reference proteome</keyword>
<feature type="transmembrane region" description="Helical" evidence="11">
    <location>
        <begin position="243"/>
        <end position="266"/>
    </location>
</feature>